<dbReference type="Gene3D" id="3.40.50.2000">
    <property type="entry name" value="Glycogen Phosphorylase B"/>
    <property type="match status" value="1"/>
</dbReference>
<gene>
    <name evidence="2" type="ORF">MEUPH1_LOCUS4306</name>
</gene>
<dbReference type="Proteomes" id="UP001160148">
    <property type="component" value="Unassembled WGS sequence"/>
</dbReference>
<dbReference type="EMBL" id="CARXXK010000001">
    <property type="protein sequence ID" value="CAI6347526.1"/>
    <property type="molecule type" value="Genomic_DNA"/>
</dbReference>
<keyword evidence="3" id="KW-1185">Reference proteome</keyword>
<sequence>MSSFVTVLIAFSAFSTLIQWTPVDAANILAVETIPGKSHWNVMRSVLRALTERGHTVTVFTPFVDGDRDGYMEVDVSEQMVPVVGANLTYLMETFGPKRLFFSFAANVTRADCDKIHEHRLMADIMNGVTERKFELVITEPFMSECVAYVASVLSVPIMVYVVPTPISTFLERPLTGAQTRRSSATCCPAEAFLERSPSVLPTRC</sequence>
<proteinExistence type="predicted"/>
<dbReference type="SUPFAM" id="SSF53756">
    <property type="entry name" value="UDP-Glycosyltransferase/glycogen phosphorylase"/>
    <property type="match status" value="1"/>
</dbReference>
<evidence type="ECO:0000313" key="2">
    <source>
        <dbReference type="EMBL" id="CAI6347526.1"/>
    </source>
</evidence>
<organism evidence="2 3">
    <name type="scientific">Macrosiphum euphorbiae</name>
    <name type="common">potato aphid</name>
    <dbReference type="NCBI Taxonomy" id="13131"/>
    <lineage>
        <taxon>Eukaryota</taxon>
        <taxon>Metazoa</taxon>
        <taxon>Ecdysozoa</taxon>
        <taxon>Arthropoda</taxon>
        <taxon>Hexapoda</taxon>
        <taxon>Insecta</taxon>
        <taxon>Pterygota</taxon>
        <taxon>Neoptera</taxon>
        <taxon>Paraneoptera</taxon>
        <taxon>Hemiptera</taxon>
        <taxon>Sternorrhyncha</taxon>
        <taxon>Aphidomorpha</taxon>
        <taxon>Aphidoidea</taxon>
        <taxon>Aphididae</taxon>
        <taxon>Macrosiphini</taxon>
        <taxon>Macrosiphum</taxon>
    </lineage>
</organism>
<keyword evidence="1" id="KW-0732">Signal</keyword>
<reference evidence="2 3" key="1">
    <citation type="submission" date="2023-01" db="EMBL/GenBank/DDBJ databases">
        <authorList>
            <person name="Whitehead M."/>
        </authorList>
    </citation>
    <scope>NUCLEOTIDE SEQUENCE [LARGE SCALE GENOMIC DNA]</scope>
</reference>
<name>A0AAV0VTE0_9HEMI</name>
<protein>
    <submittedName>
        <fullName evidence="2">Uncharacterized protein</fullName>
    </submittedName>
</protein>
<evidence type="ECO:0000256" key="1">
    <source>
        <dbReference type="SAM" id="SignalP"/>
    </source>
</evidence>
<feature type="chain" id="PRO_5043516401" evidence="1">
    <location>
        <begin position="26"/>
        <end position="205"/>
    </location>
</feature>
<accession>A0AAV0VTE0</accession>
<evidence type="ECO:0000313" key="3">
    <source>
        <dbReference type="Proteomes" id="UP001160148"/>
    </source>
</evidence>
<feature type="signal peptide" evidence="1">
    <location>
        <begin position="1"/>
        <end position="25"/>
    </location>
</feature>
<comment type="caution">
    <text evidence="2">The sequence shown here is derived from an EMBL/GenBank/DDBJ whole genome shotgun (WGS) entry which is preliminary data.</text>
</comment>
<dbReference type="AlphaFoldDB" id="A0AAV0VTE0"/>